<organism evidence="9 10">
    <name type="scientific">Pseudoalteromonas ruthenica</name>
    <dbReference type="NCBI Taxonomy" id="151081"/>
    <lineage>
        <taxon>Bacteria</taxon>
        <taxon>Pseudomonadati</taxon>
        <taxon>Pseudomonadota</taxon>
        <taxon>Gammaproteobacteria</taxon>
        <taxon>Alteromonadales</taxon>
        <taxon>Pseudoalteromonadaceae</taxon>
        <taxon>Pseudoalteromonas</taxon>
    </lineage>
</organism>
<feature type="domain" description="Aldehyde dehydrogenase" evidence="8">
    <location>
        <begin position="14"/>
        <end position="427"/>
    </location>
</feature>
<dbReference type="Gene3D" id="3.40.309.10">
    <property type="entry name" value="Aldehyde Dehydrogenase, Chain A, domain 2"/>
    <property type="match status" value="1"/>
</dbReference>
<dbReference type="InterPro" id="IPR016163">
    <property type="entry name" value="Ald_DH_C"/>
</dbReference>
<dbReference type="Proteomes" id="UP000033664">
    <property type="component" value="Unassembled WGS sequence"/>
</dbReference>
<dbReference type="RefSeq" id="WP_045979016.1">
    <property type="nucleotide sequence ID" value="NZ_JXXY01000005.1"/>
</dbReference>
<evidence type="ECO:0000256" key="7">
    <source>
        <dbReference type="RuleBase" id="RU003345"/>
    </source>
</evidence>
<dbReference type="InterPro" id="IPR016162">
    <property type="entry name" value="Ald_DH_N"/>
</dbReference>
<keyword evidence="2 4" id="KW-0560">Oxidoreductase</keyword>
<comment type="similarity">
    <text evidence="1 4 7">Belongs to the aldehyde dehydrogenase family.</text>
</comment>
<dbReference type="PATRIC" id="fig|151081.8.peg.1396"/>
<feature type="active site" evidence="5">
    <location>
        <position position="248"/>
    </location>
</feature>
<gene>
    <name evidence="9" type="ORF">TW72_01090</name>
</gene>
<dbReference type="GO" id="GO:0004029">
    <property type="term" value="F:aldehyde dehydrogenase (NAD+) activity"/>
    <property type="evidence" value="ECO:0007669"/>
    <property type="project" value="TreeGrafter"/>
</dbReference>
<evidence type="ECO:0000259" key="8">
    <source>
        <dbReference type="Pfam" id="PF00171"/>
    </source>
</evidence>
<evidence type="ECO:0000256" key="5">
    <source>
        <dbReference type="PIRSR" id="PIRSR036492-1"/>
    </source>
</evidence>
<dbReference type="PIRSF" id="PIRSF036492">
    <property type="entry name" value="ALDH"/>
    <property type="match status" value="1"/>
</dbReference>
<evidence type="ECO:0000256" key="6">
    <source>
        <dbReference type="PROSITE-ProRule" id="PRU10007"/>
    </source>
</evidence>
<dbReference type="eggNOG" id="COG1012">
    <property type="taxonomic scope" value="Bacteria"/>
</dbReference>
<dbReference type="Pfam" id="PF00171">
    <property type="entry name" value="Aldedh"/>
    <property type="match status" value="1"/>
</dbReference>
<dbReference type="GeneID" id="58227080"/>
<dbReference type="InterPro" id="IPR015590">
    <property type="entry name" value="Aldehyde_DH_dom"/>
</dbReference>
<feature type="active site" evidence="5 6">
    <location>
        <position position="214"/>
    </location>
</feature>
<dbReference type="OrthoDB" id="9812625at2"/>
<keyword evidence="10" id="KW-1185">Reference proteome</keyword>
<evidence type="ECO:0000256" key="4">
    <source>
        <dbReference type="PIRNR" id="PIRNR036492"/>
    </source>
</evidence>
<dbReference type="InterPro" id="IPR029510">
    <property type="entry name" value="Ald_DH_CS_GLU"/>
</dbReference>
<dbReference type="SUPFAM" id="SSF53720">
    <property type="entry name" value="ALDH-like"/>
    <property type="match status" value="1"/>
</dbReference>
<dbReference type="InterPro" id="IPR016161">
    <property type="entry name" value="Ald_DH/histidinol_DH"/>
</dbReference>
<keyword evidence="3" id="KW-0520">NAD</keyword>
<dbReference type="AlphaFoldDB" id="A0A0F4Q4N2"/>
<evidence type="ECO:0000256" key="3">
    <source>
        <dbReference type="ARBA" id="ARBA00023027"/>
    </source>
</evidence>
<dbReference type="PROSITE" id="PS00687">
    <property type="entry name" value="ALDEHYDE_DEHYDR_GLU"/>
    <property type="match status" value="1"/>
</dbReference>
<dbReference type="Gene3D" id="3.40.605.10">
    <property type="entry name" value="Aldehyde Dehydrogenase, Chain A, domain 1"/>
    <property type="match status" value="1"/>
</dbReference>
<evidence type="ECO:0000313" key="10">
    <source>
        <dbReference type="Proteomes" id="UP000033664"/>
    </source>
</evidence>
<evidence type="ECO:0000256" key="2">
    <source>
        <dbReference type="ARBA" id="ARBA00023002"/>
    </source>
</evidence>
<dbReference type="GO" id="GO:0006081">
    <property type="term" value="P:aldehyde metabolic process"/>
    <property type="evidence" value="ECO:0007669"/>
    <property type="project" value="InterPro"/>
</dbReference>
<dbReference type="PANTHER" id="PTHR43570:SF20">
    <property type="entry name" value="ALDEHYDE DEHYDROGENASE ALDX-RELATED"/>
    <property type="match status" value="1"/>
</dbReference>
<dbReference type="EMBL" id="JXXZ01000001">
    <property type="protein sequence ID" value="KJZ02289.1"/>
    <property type="molecule type" value="Genomic_DNA"/>
</dbReference>
<sequence length="458" mass="50470">MSEQLCVLDKVFSQFKQAHEREPIMSLVQRKQALLTLKHALLDAQEPLIAAASEDFGYRERFDTLVSDILPTIEALEYCRKNLAKWAKPEKRQGGFAHFPSSLHVHYEAKGVVGVVSPWNYPVNLALSPLAFALAAGNRVVVKLSEYTPAVNQVLKTLLSSELKRYVAFIEGDAQVGAEFSAKPWDHLVFTGSAHIGKKVMRSAAENLTPVTLELGGKSPAVMLPCAQVNHAATQIAFGKSTNAGQICVAPDFVLVHTSQLDSFITCIKAEVAQLGHRPTKVINQAQANRLKALKEDALSKGAKALELINGGDQHVLTLLLNVDDSMRVCQEEIFGPLLPIQTYEHIEDACAALKAQPKPLALYLFATKRAHWQKVSEQVQSGTLAVNDTLMQVSATDLPFGGVGASGFGQYHGIEGFYTFSHARSVLKTPHWWPRAKLLLHRSPWLLKIVTWLYLKK</sequence>
<name>A0A0F4Q4N2_9GAMM</name>
<proteinExistence type="inferred from homology"/>
<reference evidence="9 10" key="1">
    <citation type="journal article" date="2015" name="BMC Genomics">
        <title>Genome mining reveals unlocked bioactive potential of marine Gram-negative bacteria.</title>
        <authorList>
            <person name="Machado H."/>
            <person name="Sonnenschein E.C."/>
            <person name="Melchiorsen J."/>
            <person name="Gram L."/>
        </authorList>
    </citation>
    <scope>NUCLEOTIDE SEQUENCE [LARGE SCALE GENOMIC DNA]</scope>
    <source>
        <strain evidence="9 10">S3137</strain>
    </source>
</reference>
<protein>
    <recommendedName>
        <fullName evidence="4">Aldehyde dehydrogenase</fullName>
    </recommendedName>
</protein>
<accession>A0A0F4Q4N2</accession>
<dbReference type="GO" id="GO:0005737">
    <property type="term" value="C:cytoplasm"/>
    <property type="evidence" value="ECO:0007669"/>
    <property type="project" value="TreeGrafter"/>
</dbReference>
<evidence type="ECO:0000256" key="1">
    <source>
        <dbReference type="ARBA" id="ARBA00009986"/>
    </source>
</evidence>
<dbReference type="PANTHER" id="PTHR43570">
    <property type="entry name" value="ALDEHYDE DEHYDROGENASE"/>
    <property type="match status" value="1"/>
</dbReference>
<evidence type="ECO:0000313" key="9">
    <source>
        <dbReference type="EMBL" id="KJZ02289.1"/>
    </source>
</evidence>
<dbReference type="InterPro" id="IPR012394">
    <property type="entry name" value="Aldehyde_DH_NAD(P)"/>
</dbReference>
<comment type="caution">
    <text evidence="9">The sequence shown here is derived from an EMBL/GenBank/DDBJ whole genome shotgun (WGS) entry which is preliminary data.</text>
</comment>